<dbReference type="CDD" id="cd01347">
    <property type="entry name" value="ligand_gated_channel"/>
    <property type="match status" value="1"/>
</dbReference>
<evidence type="ECO:0000256" key="4">
    <source>
        <dbReference type="ARBA" id="ARBA00022496"/>
    </source>
</evidence>
<gene>
    <name evidence="16" type="ORF">FHS79_000944</name>
</gene>
<keyword evidence="7" id="KW-0406">Ion transport</keyword>
<dbReference type="GO" id="GO:0006826">
    <property type="term" value="P:iron ion transport"/>
    <property type="evidence" value="ECO:0007669"/>
    <property type="project" value="UniProtKB-KW"/>
</dbReference>
<dbReference type="PANTHER" id="PTHR32552:SF81">
    <property type="entry name" value="TONB-DEPENDENT OUTER MEMBRANE RECEPTOR"/>
    <property type="match status" value="1"/>
</dbReference>
<evidence type="ECO:0000313" key="16">
    <source>
        <dbReference type="EMBL" id="MBB6226782.1"/>
    </source>
</evidence>
<evidence type="ECO:0000256" key="13">
    <source>
        <dbReference type="SAM" id="SignalP"/>
    </source>
</evidence>
<reference evidence="16 17" key="1">
    <citation type="submission" date="2020-08" db="EMBL/GenBank/DDBJ databases">
        <title>Genomic Encyclopedia of Type Strains, Phase IV (KMG-IV): sequencing the most valuable type-strain genomes for metagenomic binning, comparative biology and taxonomic classification.</title>
        <authorList>
            <person name="Goeker M."/>
        </authorList>
    </citation>
    <scope>NUCLEOTIDE SEQUENCE [LARGE SCALE GENOMIC DNA]</scope>
    <source>
        <strain evidence="16 17">DSM 102189</strain>
    </source>
</reference>
<dbReference type="AlphaFoldDB" id="A0A841LCB6"/>
<keyword evidence="8 12" id="KW-0798">TonB box</keyword>
<dbReference type="InterPro" id="IPR039426">
    <property type="entry name" value="TonB-dep_rcpt-like"/>
</dbReference>
<dbReference type="Pfam" id="PF00593">
    <property type="entry name" value="TonB_dep_Rec_b-barrel"/>
    <property type="match status" value="1"/>
</dbReference>
<accession>A0A841LCB6</accession>
<evidence type="ECO:0000259" key="14">
    <source>
        <dbReference type="Pfam" id="PF00593"/>
    </source>
</evidence>
<feature type="signal peptide" evidence="13">
    <location>
        <begin position="1"/>
        <end position="23"/>
    </location>
</feature>
<dbReference type="GO" id="GO:0009279">
    <property type="term" value="C:cell outer membrane"/>
    <property type="evidence" value="ECO:0007669"/>
    <property type="project" value="UniProtKB-SubCell"/>
</dbReference>
<feature type="domain" description="TonB-dependent receptor-like beta-barrel" evidence="14">
    <location>
        <begin position="271"/>
        <end position="703"/>
    </location>
</feature>
<name>A0A841LCB6_9SPHN</name>
<dbReference type="PANTHER" id="PTHR32552">
    <property type="entry name" value="FERRICHROME IRON RECEPTOR-RELATED"/>
    <property type="match status" value="1"/>
</dbReference>
<evidence type="ECO:0000313" key="17">
    <source>
        <dbReference type="Proteomes" id="UP000538147"/>
    </source>
</evidence>
<dbReference type="EMBL" id="JACIIV010000006">
    <property type="protein sequence ID" value="MBB6226782.1"/>
    <property type="molecule type" value="Genomic_DNA"/>
</dbReference>
<evidence type="ECO:0000256" key="11">
    <source>
        <dbReference type="PROSITE-ProRule" id="PRU01360"/>
    </source>
</evidence>
<evidence type="ECO:0000256" key="2">
    <source>
        <dbReference type="ARBA" id="ARBA00022448"/>
    </source>
</evidence>
<evidence type="ECO:0000256" key="7">
    <source>
        <dbReference type="ARBA" id="ARBA00023065"/>
    </source>
</evidence>
<evidence type="ECO:0000256" key="12">
    <source>
        <dbReference type="RuleBase" id="RU003357"/>
    </source>
</evidence>
<keyword evidence="17" id="KW-1185">Reference proteome</keyword>
<organism evidence="16 17">
    <name type="scientific">Polymorphobacter multimanifer</name>
    <dbReference type="NCBI Taxonomy" id="1070431"/>
    <lineage>
        <taxon>Bacteria</taxon>
        <taxon>Pseudomonadati</taxon>
        <taxon>Pseudomonadota</taxon>
        <taxon>Alphaproteobacteria</taxon>
        <taxon>Sphingomonadales</taxon>
        <taxon>Sphingosinicellaceae</taxon>
        <taxon>Polymorphobacter</taxon>
    </lineage>
</organism>
<evidence type="ECO:0000256" key="5">
    <source>
        <dbReference type="ARBA" id="ARBA00022692"/>
    </source>
</evidence>
<keyword evidence="6" id="KW-0408">Iron</keyword>
<comment type="similarity">
    <text evidence="11 12">Belongs to the TonB-dependent receptor family.</text>
</comment>
<keyword evidence="5 11" id="KW-0812">Transmembrane</keyword>
<keyword evidence="2 11" id="KW-0813">Transport</keyword>
<dbReference type="SUPFAM" id="SSF56935">
    <property type="entry name" value="Porins"/>
    <property type="match status" value="1"/>
</dbReference>
<dbReference type="RefSeq" id="WP_243452660.1">
    <property type="nucleotide sequence ID" value="NZ_BMOX01000081.1"/>
</dbReference>
<dbReference type="InterPro" id="IPR000531">
    <property type="entry name" value="Beta-barrel_TonB"/>
</dbReference>
<feature type="chain" id="PRO_5033029178" evidence="13">
    <location>
        <begin position="24"/>
        <end position="734"/>
    </location>
</feature>
<dbReference type="Pfam" id="PF07715">
    <property type="entry name" value="Plug"/>
    <property type="match status" value="1"/>
</dbReference>
<protein>
    <submittedName>
        <fullName evidence="16">Iron complex outermembrane receptor protein</fullName>
    </submittedName>
</protein>
<dbReference type="Proteomes" id="UP000538147">
    <property type="component" value="Unassembled WGS sequence"/>
</dbReference>
<evidence type="ECO:0000256" key="10">
    <source>
        <dbReference type="ARBA" id="ARBA00023237"/>
    </source>
</evidence>
<keyword evidence="13" id="KW-0732">Signal</keyword>
<sequence>MAKLRLFAALLAGSALAMGAARAQEAPTVEEGAGEIPGEIIVTATRRAESLQDVPASITAFNAETITAAGIERPGDFIGLTSNVNLIETQNAGNAFVIIRGISQNRNSEPSVAVVVDGVQQVNPAQFNQELVDVAQIEVLKGPQGGLYGRNAIGGAIIITSKAPTDELSGKLTAGIDNGFGYYLRGNLSGPLSDTLKFRVAGSWYDTNGFIPNTFLGEDADPVKDLNLRANLLWEPTPELTFDLRGSVGLLKTQAFYYNIVNDVNDTSLPVRVNNAGQNDRDLYNVALRVTHESDIGTFASVTSYDKVTEILTGDAFDFLPIPESFFFNLFESIFGPGNGFDLNQSQYLDVSAVSQELRYESPADGPLQVIAGGYAIGTKRYISTGNLIDTGQGVFPVFRVPSTNPINPQFSFLADDGDNFAWALFGNVIWKINDQLRFDGSLRYDRDRRDNTTLTPTAFLPNLPGFPPATTGEVRRRVFSAWQPKATLTWKPVDEVTLFGGWSRGFRSGGFNQTGVGAIAAGNGIVGVGDIFEAEVAETFEIGAKTQTSDRALTFNLAAYTTKSENSYFFVFLAANSTQNLGNVPEARLKGFEVDATWRAAPGLDFILGYGYTDSAIKRFANAALIDNNLPGVSRYTLNLSSQYKGDITDSVSLLARLDYRRTGRTWFDIENSTSRDPIDIVDARVGITSGGVTLTGFASNLFDERYNAEFSPGGFVFKGRPRRFGAEVSFAF</sequence>
<evidence type="ECO:0000256" key="8">
    <source>
        <dbReference type="ARBA" id="ARBA00023077"/>
    </source>
</evidence>
<keyword evidence="9 11" id="KW-0472">Membrane</keyword>
<comment type="caution">
    <text evidence="16">The sequence shown here is derived from an EMBL/GenBank/DDBJ whole genome shotgun (WGS) entry which is preliminary data.</text>
</comment>
<comment type="subcellular location">
    <subcellularLocation>
        <location evidence="1 11">Cell outer membrane</location>
        <topology evidence="1 11">Multi-pass membrane protein</topology>
    </subcellularLocation>
</comment>
<evidence type="ECO:0000256" key="1">
    <source>
        <dbReference type="ARBA" id="ARBA00004571"/>
    </source>
</evidence>
<evidence type="ECO:0000256" key="3">
    <source>
        <dbReference type="ARBA" id="ARBA00022452"/>
    </source>
</evidence>
<keyword evidence="4" id="KW-0410">Iron transport</keyword>
<dbReference type="InterPro" id="IPR012910">
    <property type="entry name" value="Plug_dom"/>
</dbReference>
<dbReference type="PROSITE" id="PS52016">
    <property type="entry name" value="TONB_DEPENDENT_REC_3"/>
    <property type="match status" value="1"/>
</dbReference>
<evidence type="ECO:0000259" key="15">
    <source>
        <dbReference type="Pfam" id="PF07715"/>
    </source>
</evidence>
<dbReference type="Gene3D" id="2.40.170.20">
    <property type="entry name" value="TonB-dependent receptor, beta-barrel domain"/>
    <property type="match status" value="1"/>
</dbReference>
<evidence type="ECO:0000256" key="6">
    <source>
        <dbReference type="ARBA" id="ARBA00023004"/>
    </source>
</evidence>
<dbReference type="InterPro" id="IPR036942">
    <property type="entry name" value="Beta-barrel_TonB_sf"/>
</dbReference>
<evidence type="ECO:0000256" key="9">
    <source>
        <dbReference type="ARBA" id="ARBA00023136"/>
    </source>
</evidence>
<keyword evidence="3 11" id="KW-1134">Transmembrane beta strand</keyword>
<keyword evidence="16" id="KW-0675">Receptor</keyword>
<feature type="domain" description="TonB-dependent receptor plug" evidence="15">
    <location>
        <begin position="51"/>
        <end position="156"/>
    </location>
</feature>
<keyword evidence="10 11" id="KW-0998">Cell outer membrane</keyword>
<proteinExistence type="inferred from homology"/>